<dbReference type="FunFam" id="3.90.640.10:FF:000003">
    <property type="entry name" value="Molecular chaperone DnaK"/>
    <property type="match status" value="1"/>
</dbReference>
<evidence type="ECO:0000256" key="7">
    <source>
        <dbReference type="ARBA" id="ARBA00023186"/>
    </source>
</evidence>
<reference evidence="12 13" key="1">
    <citation type="journal article" date="2015" name="Nature">
        <title>rRNA introns, odd ribosomes, and small enigmatic genomes across a large radiation of phyla.</title>
        <authorList>
            <person name="Brown C.T."/>
            <person name="Hug L.A."/>
            <person name="Thomas B.C."/>
            <person name="Sharon I."/>
            <person name="Castelle C.J."/>
            <person name="Singh A."/>
            <person name="Wilkins M.J."/>
            <person name="Williams K.H."/>
            <person name="Banfield J.F."/>
        </authorList>
    </citation>
    <scope>NUCLEOTIDE SEQUENCE [LARGE SCALE GENOMIC DNA]</scope>
</reference>
<dbReference type="FunFam" id="3.30.420.40:FF:000004">
    <property type="entry name" value="Molecular chaperone DnaK"/>
    <property type="match status" value="1"/>
</dbReference>
<dbReference type="Gene3D" id="3.90.640.10">
    <property type="entry name" value="Actin, Chain A, domain 4"/>
    <property type="match status" value="1"/>
</dbReference>
<evidence type="ECO:0000256" key="5">
    <source>
        <dbReference type="ARBA" id="ARBA00022840"/>
    </source>
</evidence>
<dbReference type="CDD" id="cd10234">
    <property type="entry name" value="ASKHA_NBD_HSP70_DnaK-like"/>
    <property type="match status" value="1"/>
</dbReference>
<dbReference type="GO" id="GO:0005524">
    <property type="term" value="F:ATP binding"/>
    <property type="evidence" value="ECO:0007669"/>
    <property type="project" value="UniProtKB-UniRule"/>
</dbReference>
<name>A0A0G0Z3S7_9BACT</name>
<dbReference type="Proteomes" id="UP000033854">
    <property type="component" value="Unassembled WGS sequence"/>
</dbReference>
<dbReference type="PROSITE" id="PS01036">
    <property type="entry name" value="HSP70_3"/>
    <property type="match status" value="1"/>
</dbReference>
<dbReference type="AlphaFoldDB" id="A0A0G0Z3S7"/>
<dbReference type="GO" id="GO:0005737">
    <property type="term" value="C:cytoplasm"/>
    <property type="evidence" value="ECO:0007669"/>
    <property type="project" value="UniProtKB-ARBA"/>
</dbReference>
<keyword evidence="4 8" id="KW-0547">Nucleotide-binding</keyword>
<evidence type="ECO:0000256" key="4">
    <source>
        <dbReference type="ARBA" id="ARBA00022741"/>
    </source>
</evidence>
<feature type="coiled-coil region" evidence="10">
    <location>
        <begin position="554"/>
        <end position="581"/>
    </location>
</feature>
<evidence type="ECO:0000256" key="9">
    <source>
        <dbReference type="RuleBase" id="RU003322"/>
    </source>
</evidence>
<dbReference type="Gene3D" id="1.20.1270.10">
    <property type="match status" value="1"/>
</dbReference>
<dbReference type="PANTHER" id="PTHR19375">
    <property type="entry name" value="HEAT SHOCK PROTEIN 70KDA"/>
    <property type="match status" value="1"/>
</dbReference>
<evidence type="ECO:0000256" key="11">
    <source>
        <dbReference type="SAM" id="MobiDB-lite"/>
    </source>
</evidence>
<dbReference type="SUPFAM" id="SSF53067">
    <property type="entry name" value="Actin-like ATPase domain"/>
    <property type="match status" value="2"/>
</dbReference>
<dbReference type="PROSITE" id="PS00329">
    <property type="entry name" value="HSP70_2"/>
    <property type="match status" value="1"/>
</dbReference>
<dbReference type="PATRIC" id="fig|1618378.3.peg.124"/>
<evidence type="ECO:0000256" key="6">
    <source>
        <dbReference type="ARBA" id="ARBA00023016"/>
    </source>
</evidence>
<evidence type="ECO:0000256" key="3">
    <source>
        <dbReference type="ARBA" id="ARBA00022553"/>
    </source>
</evidence>
<evidence type="ECO:0000313" key="13">
    <source>
        <dbReference type="Proteomes" id="UP000033854"/>
    </source>
</evidence>
<dbReference type="Pfam" id="PF00012">
    <property type="entry name" value="HSP70"/>
    <property type="match status" value="1"/>
</dbReference>
<dbReference type="PRINTS" id="PR00301">
    <property type="entry name" value="HEATSHOCK70"/>
</dbReference>
<dbReference type="Gene3D" id="2.60.34.10">
    <property type="entry name" value="Substrate Binding Domain Of DNAk, Chain A, domain 1"/>
    <property type="match status" value="1"/>
</dbReference>
<comment type="caution">
    <text evidence="12">The sequence shown here is derived from an EMBL/GenBank/DDBJ whole genome shotgun (WGS) entry which is preliminary data.</text>
</comment>
<dbReference type="FunFam" id="2.60.34.10:FF:000014">
    <property type="entry name" value="Chaperone protein DnaK HSP70"/>
    <property type="match status" value="1"/>
</dbReference>
<evidence type="ECO:0000256" key="8">
    <source>
        <dbReference type="HAMAP-Rule" id="MF_00332"/>
    </source>
</evidence>
<sequence>MSKIIGIDLGTTNSAIAVMEGGKAKIIPTSEGRNTFPSIVEPIKNLVGDVAKRQMVLNSENTIFSVKRLMGQKFSGKQAQKTKEISPYDIEAGKDGLAIIKIGDKTYTPQEISAKILQKAKADAEAYLGQAVTDAVITVPAYFDDSQRQATKQAGEIAGLNVQRIVNEPTAAALAYGLDKGKNETVVVYDLGGGTFDVSILELGDGVFEVKSTNGDTFLGGDDFDHKIIEYIVSEFKKENGVDLSLDKQALQRIKDAAEKAKIELSSTTETEINQPFITQRDGQPLHLTMKIGRAKLEELVDDLIQKTIEPMKKALADAKIEKSQIAEVILVGGMTRMPKVQQVVKDFFGKEPNKSVNPDEAVALGAAIQGGVISGDVKDVLLLDVTPLTLGIETMGQVMTPLIERNTTVPSSKSQVFSTASDNQPQVEIHILQGERPMAADNKTLGSFILDGIPAAPRGIPQIEVTFDIDANGILNVSAKDKATGKEQKITIKNATNLSDEEVERMKQEAEKYAEDDKKKKELVDKKNEADTLIIQTRKVLKDSGDKFDAGAKEEIEKSLNELEEEIKKTDTTTEAVDTKLKAATELVQKHAEALYKAAGEKDKPTEEPKAEEPKADTEKAEEGEVVE</sequence>
<evidence type="ECO:0000313" key="12">
    <source>
        <dbReference type="EMBL" id="KKS43387.1"/>
    </source>
</evidence>
<dbReference type="GO" id="GO:0140662">
    <property type="term" value="F:ATP-dependent protein folding chaperone"/>
    <property type="evidence" value="ECO:0007669"/>
    <property type="project" value="InterPro"/>
</dbReference>
<feature type="modified residue" description="Phosphothreonine; by autocatalysis" evidence="8">
    <location>
        <position position="195"/>
    </location>
</feature>
<dbReference type="NCBIfam" id="TIGR02350">
    <property type="entry name" value="prok_dnaK"/>
    <property type="match status" value="1"/>
</dbReference>
<keyword evidence="7 8" id="KW-0143">Chaperone</keyword>
<keyword evidence="5 8" id="KW-0067">ATP-binding</keyword>
<proteinExistence type="evidence at transcript level"/>
<dbReference type="FunFam" id="1.20.1270.10:FF:000001">
    <property type="entry name" value="Molecular chaperone DnaK"/>
    <property type="match status" value="1"/>
</dbReference>
<dbReference type="NCBIfam" id="NF001413">
    <property type="entry name" value="PRK00290.1"/>
    <property type="match status" value="1"/>
</dbReference>
<dbReference type="GO" id="GO:0051082">
    <property type="term" value="F:unfolded protein binding"/>
    <property type="evidence" value="ECO:0007669"/>
    <property type="project" value="InterPro"/>
</dbReference>
<keyword evidence="6 8" id="KW-0346">Stress response</keyword>
<dbReference type="InterPro" id="IPR018181">
    <property type="entry name" value="Heat_shock_70_CS"/>
</dbReference>
<comment type="function">
    <text evidence="1 8">Acts as a chaperone.</text>
</comment>
<comment type="induction">
    <text evidence="8">By stress conditions e.g. heat shock.</text>
</comment>
<dbReference type="FunFam" id="3.30.420.40:FF:000020">
    <property type="entry name" value="Chaperone protein HscA homolog"/>
    <property type="match status" value="1"/>
</dbReference>
<dbReference type="InterPro" id="IPR043129">
    <property type="entry name" value="ATPase_NBD"/>
</dbReference>
<dbReference type="HAMAP" id="MF_00332">
    <property type="entry name" value="DnaK"/>
    <property type="match status" value="1"/>
</dbReference>
<keyword evidence="3 8" id="KW-0597">Phosphoprotein</keyword>
<dbReference type="InterPro" id="IPR029048">
    <property type="entry name" value="HSP70_C_sf"/>
</dbReference>
<feature type="region of interest" description="Disordered" evidence="11">
    <location>
        <begin position="595"/>
        <end position="629"/>
    </location>
</feature>
<organism evidence="12 13">
    <name type="scientific">Candidatus Collierbacteria bacterium GW2011_GWA2_42_17</name>
    <dbReference type="NCBI Taxonomy" id="1618378"/>
    <lineage>
        <taxon>Bacteria</taxon>
        <taxon>Candidatus Collieribacteriota</taxon>
    </lineage>
</organism>
<evidence type="ECO:0000256" key="10">
    <source>
        <dbReference type="SAM" id="Coils"/>
    </source>
</evidence>
<keyword evidence="10" id="KW-0175">Coiled coil</keyword>
<dbReference type="SUPFAM" id="SSF100920">
    <property type="entry name" value="Heat shock protein 70kD (HSP70), peptide-binding domain"/>
    <property type="match status" value="1"/>
</dbReference>
<dbReference type="Gene3D" id="3.30.420.40">
    <property type="match status" value="2"/>
</dbReference>
<protein>
    <recommendedName>
        <fullName evidence="8">Chaperone protein DnaK</fullName>
    </recommendedName>
    <alternativeName>
        <fullName evidence="8">HSP70</fullName>
    </alternativeName>
    <alternativeName>
        <fullName evidence="8">Heat shock 70 kDa protein</fullName>
    </alternativeName>
    <alternativeName>
        <fullName evidence="8">Heat shock protein 70</fullName>
    </alternativeName>
</protein>
<comment type="similarity">
    <text evidence="2 8 9">Belongs to the heat shock protein 70 family.</text>
</comment>
<dbReference type="InterPro" id="IPR013126">
    <property type="entry name" value="Hsp_70_fam"/>
</dbReference>
<gene>
    <name evidence="8" type="primary">dnaK</name>
    <name evidence="12" type="ORF">UV06_C0001G0121</name>
</gene>
<evidence type="ECO:0000256" key="1">
    <source>
        <dbReference type="ARBA" id="ARBA00002290"/>
    </source>
</evidence>
<dbReference type="PROSITE" id="PS00297">
    <property type="entry name" value="HSP70_1"/>
    <property type="match status" value="1"/>
</dbReference>
<evidence type="ECO:0000256" key="2">
    <source>
        <dbReference type="ARBA" id="ARBA00007381"/>
    </source>
</evidence>
<dbReference type="InterPro" id="IPR012725">
    <property type="entry name" value="Chaperone_DnaK"/>
</dbReference>
<accession>A0A0G0Z3S7</accession>
<dbReference type="EMBL" id="LCDA01000001">
    <property type="protein sequence ID" value="KKS43387.1"/>
    <property type="molecule type" value="Genomic_DNA"/>
</dbReference>
<dbReference type="InterPro" id="IPR029047">
    <property type="entry name" value="HSP70_peptide-bd_sf"/>
</dbReference>